<protein>
    <submittedName>
        <fullName evidence="2">Uncharacterized protein</fullName>
    </submittedName>
</protein>
<accession>A0A319E2B9</accession>
<keyword evidence="1" id="KW-0732">Signal</keyword>
<dbReference type="AlphaFoldDB" id="A0A319E2B9"/>
<dbReference type="EMBL" id="KZ821680">
    <property type="protein sequence ID" value="PYH85272.1"/>
    <property type="molecule type" value="Genomic_DNA"/>
</dbReference>
<dbReference type="GeneID" id="37137078"/>
<keyword evidence="3" id="KW-1185">Reference proteome</keyword>
<dbReference type="RefSeq" id="XP_025495472.1">
    <property type="nucleotide sequence ID" value="XM_025634337.1"/>
</dbReference>
<gene>
    <name evidence="2" type="ORF">BO82DRAFT_351124</name>
</gene>
<name>A0A319E2B9_9EURO</name>
<evidence type="ECO:0000256" key="1">
    <source>
        <dbReference type="SAM" id="SignalP"/>
    </source>
</evidence>
<feature type="chain" id="PRO_5016281747" evidence="1">
    <location>
        <begin position="27"/>
        <end position="429"/>
    </location>
</feature>
<dbReference type="OrthoDB" id="5588185at2759"/>
<evidence type="ECO:0000313" key="2">
    <source>
        <dbReference type="EMBL" id="PYH85272.1"/>
    </source>
</evidence>
<feature type="signal peptide" evidence="1">
    <location>
        <begin position="1"/>
        <end position="26"/>
    </location>
</feature>
<reference evidence="2 3" key="1">
    <citation type="submission" date="2016-12" db="EMBL/GenBank/DDBJ databases">
        <title>The genomes of Aspergillus section Nigri reveals drivers in fungal speciation.</title>
        <authorList>
            <consortium name="DOE Joint Genome Institute"/>
            <person name="Vesth T.C."/>
            <person name="Nybo J."/>
            <person name="Theobald S."/>
            <person name="Brandl J."/>
            <person name="Frisvad J.C."/>
            <person name="Nielsen K.F."/>
            <person name="Lyhne E.K."/>
            <person name="Kogle M.E."/>
            <person name="Kuo A."/>
            <person name="Riley R."/>
            <person name="Clum A."/>
            <person name="Nolan M."/>
            <person name="Lipzen A."/>
            <person name="Salamov A."/>
            <person name="Henrissat B."/>
            <person name="Wiebenga A."/>
            <person name="De Vries R.P."/>
            <person name="Grigoriev I.V."/>
            <person name="Mortensen U.H."/>
            <person name="Andersen M.R."/>
            <person name="Baker S.E."/>
        </authorList>
    </citation>
    <scope>NUCLEOTIDE SEQUENCE [LARGE SCALE GENOMIC DNA]</scope>
    <source>
        <strain evidence="2 3">CBS 121591</strain>
    </source>
</reference>
<dbReference type="SUPFAM" id="SSF101898">
    <property type="entry name" value="NHL repeat"/>
    <property type="match status" value="1"/>
</dbReference>
<sequence>MLVQTLKKSLVVAALGLSAVLPTALAQQQSANANTLVSRRLTEYLLPVATETHEFARVPNTNFVLLSQMSDSALIKIELDPATEAPIAWQSFPMGRNSSSQLHGVWPSTLYPGLMWLTLQAENKLLLVDPGRTLASKPVVVRTINIPVPGNGPHCVFEIGNRVWAGLKVASPQTGQYYVFSADVSHLNATIPRAGSNTTVATVRDSTLYPCLNSPVFIKEEPTTGLIYVTQDTDSSIMRINVTSGETAQLAIPPAVGNNAVGMVTVATGPLRGVWFTLAGNATGGTGTFGHIGADGAMAFFKLQHPLLGTNAGLLHIADASSSSSSSSTEAGGGPALWLLSTSLLSSNSPDALIRVTFDANITAVADEEYISMLTQNAMVHRVLPLDTTVLVSELHTFTLAQLAYVHTVAGQWLPAEAVTNTTVYTQAG</sequence>
<organism evidence="2 3">
    <name type="scientific">Aspergillus uvarum CBS 121591</name>
    <dbReference type="NCBI Taxonomy" id="1448315"/>
    <lineage>
        <taxon>Eukaryota</taxon>
        <taxon>Fungi</taxon>
        <taxon>Dikarya</taxon>
        <taxon>Ascomycota</taxon>
        <taxon>Pezizomycotina</taxon>
        <taxon>Eurotiomycetes</taxon>
        <taxon>Eurotiomycetidae</taxon>
        <taxon>Eurotiales</taxon>
        <taxon>Aspergillaceae</taxon>
        <taxon>Aspergillus</taxon>
        <taxon>Aspergillus subgen. Circumdati</taxon>
    </lineage>
</organism>
<dbReference type="VEuPathDB" id="FungiDB:BO82DRAFT_351124"/>
<evidence type="ECO:0000313" key="3">
    <source>
        <dbReference type="Proteomes" id="UP000248340"/>
    </source>
</evidence>
<proteinExistence type="predicted"/>
<dbReference type="Proteomes" id="UP000248340">
    <property type="component" value="Unassembled WGS sequence"/>
</dbReference>